<dbReference type="InterPro" id="IPR045851">
    <property type="entry name" value="AMP-bd_C_sf"/>
</dbReference>
<evidence type="ECO:0000313" key="3">
    <source>
        <dbReference type="EMBL" id="MBH9577882.1"/>
    </source>
</evidence>
<dbReference type="Pfam" id="PF13193">
    <property type="entry name" value="AMP-binding_C"/>
    <property type="match status" value="1"/>
</dbReference>
<dbReference type="InterPro" id="IPR050237">
    <property type="entry name" value="ATP-dep_AMP-bd_enzyme"/>
</dbReference>
<comment type="caution">
    <text evidence="3">The sequence shown here is derived from an EMBL/GenBank/DDBJ whole genome shotgun (WGS) entry which is preliminary data.</text>
</comment>
<evidence type="ECO:0000259" key="2">
    <source>
        <dbReference type="Pfam" id="PF13193"/>
    </source>
</evidence>
<accession>A0A931J7Q3</accession>
<feature type="domain" description="AMP-binding enzyme C-terminal" evidence="2">
    <location>
        <begin position="445"/>
        <end position="518"/>
    </location>
</feature>
<dbReference type="SUPFAM" id="SSF56801">
    <property type="entry name" value="Acetyl-CoA synthetase-like"/>
    <property type="match status" value="1"/>
</dbReference>
<evidence type="ECO:0000259" key="1">
    <source>
        <dbReference type="Pfam" id="PF00501"/>
    </source>
</evidence>
<dbReference type="Pfam" id="PF00501">
    <property type="entry name" value="AMP-binding"/>
    <property type="match status" value="1"/>
</dbReference>
<evidence type="ECO:0000313" key="4">
    <source>
        <dbReference type="Proteomes" id="UP000613266"/>
    </source>
</evidence>
<dbReference type="PANTHER" id="PTHR43767">
    <property type="entry name" value="LONG-CHAIN-FATTY-ACID--COA LIGASE"/>
    <property type="match status" value="1"/>
</dbReference>
<reference evidence="3" key="1">
    <citation type="submission" date="2020-12" db="EMBL/GenBank/DDBJ databases">
        <title>The genome sequence of Inhella sp. 1Y17.</title>
        <authorList>
            <person name="Liu Y."/>
        </authorList>
    </citation>
    <scope>NUCLEOTIDE SEQUENCE</scope>
    <source>
        <strain evidence="3">1Y17</strain>
    </source>
</reference>
<dbReference type="InterPro" id="IPR000873">
    <property type="entry name" value="AMP-dep_synth/lig_dom"/>
</dbReference>
<organism evidence="3 4">
    <name type="scientific">Inhella proteolytica</name>
    <dbReference type="NCBI Taxonomy" id="2795029"/>
    <lineage>
        <taxon>Bacteria</taxon>
        <taxon>Pseudomonadati</taxon>
        <taxon>Pseudomonadota</taxon>
        <taxon>Betaproteobacteria</taxon>
        <taxon>Burkholderiales</taxon>
        <taxon>Sphaerotilaceae</taxon>
        <taxon>Inhella</taxon>
    </lineage>
</organism>
<gene>
    <name evidence="3" type="ORF">I7X39_13340</name>
</gene>
<dbReference type="InterPro" id="IPR025110">
    <property type="entry name" value="AMP-bd_C"/>
</dbReference>
<dbReference type="Gene3D" id="3.30.300.30">
    <property type="match status" value="1"/>
</dbReference>
<dbReference type="InterPro" id="IPR042099">
    <property type="entry name" value="ANL_N_sf"/>
</dbReference>
<sequence>MMRVSLHLSSLLRHAAREHGRTEVVTLDGQGQLHRSNWALLERRARQWGQAWERLDLPMRAPVALLGWNAQGLLEAVLGTAASGRQALTLNPRQFPEQLIWAINQTQAQALVFDQALAPLIDAMQLQMASVKHYVQLGGPDMLPEPGTLMVEPMDAESLLGFDDPDWHWPDQVETDTALISFTAASSGWPRGVPTSHRAAVLQAMAAALPDAYGIGYEDAVMPLLPVAHSGGWAMCLCAAMVGSRLVLVPPGLAPATLAETMATLGVSLAAGPPNVWQEVMNHMDASGLRLPALRRAVVGSAAFPPELLTRMRAVPGLDVMHTWGMSEIAPPALVARGSALVLGPDGRLPQGRARFGVELALVDDDGRSLPRDGHTEGLLVARGPWTLDAYIGEADSPLVSVDGVYGWFPTGDIARIDPEGWVTITDRRKDLIRCGGEWISAAQLERIALSLPEVAEAAAIARNDPLLGERPLLVVVLHPGASLGTDELLAYFQGRVADWQQPAAALVFPELPRLGNGEVDKRELRALVDTVLD</sequence>
<protein>
    <submittedName>
        <fullName evidence="3">AMP-binding protein</fullName>
    </submittedName>
</protein>
<dbReference type="AlphaFoldDB" id="A0A931J7Q3"/>
<dbReference type="Proteomes" id="UP000613266">
    <property type="component" value="Unassembled WGS sequence"/>
</dbReference>
<dbReference type="GO" id="GO:0016877">
    <property type="term" value="F:ligase activity, forming carbon-sulfur bonds"/>
    <property type="evidence" value="ECO:0007669"/>
    <property type="project" value="UniProtKB-ARBA"/>
</dbReference>
<dbReference type="PANTHER" id="PTHR43767:SF11">
    <property type="entry name" value="MEDIUM-CHAIN-FATTY-ACID--COA LIGASE"/>
    <property type="match status" value="1"/>
</dbReference>
<name>A0A931J7Q3_9BURK</name>
<proteinExistence type="predicted"/>
<dbReference type="Gene3D" id="3.40.50.12780">
    <property type="entry name" value="N-terminal domain of ligase-like"/>
    <property type="match status" value="1"/>
</dbReference>
<keyword evidence="4" id="KW-1185">Reference proteome</keyword>
<feature type="domain" description="AMP-dependent synthetase/ligase" evidence="1">
    <location>
        <begin position="13"/>
        <end position="391"/>
    </location>
</feature>
<dbReference type="EMBL" id="JAEDAK010000008">
    <property type="protein sequence ID" value="MBH9577882.1"/>
    <property type="molecule type" value="Genomic_DNA"/>
</dbReference>